<evidence type="ECO:0000313" key="2">
    <source>
        <dbReference type="Proteomes" id="UP000308092"/>
    </source>
</evidence>
<reference evidence="1 2" key="1">
    <citation type="submission" date="2019-03" db="EMBL/GenBank/DDBJ databases">
        <title>The genome sequence of a newly discovered highly antifungal drug resistant Aspergillus species, Aspergillus tanneri NIH 1004.</title>
        <authorList>
            <person name="Mounaud S."/>
            <person name="Singh I."/>
            <person name="Joardar V."/>
            <person name="Pakala S."/>
            <person name="Pakala S."/>
            <person name="Venepally P."/>
            <person name="Hoover J."/>
            <person name="Nierman W."/>
            <person name="Chung J."/>
            <person name="Losada L."/>
        </authorList>
    </citation>
    <scope>NUCLEOTIDE SEQUENCE [LARGE SCALE GENOMIC DNA]</scope>
    <source>
        <strain evidence="1 2">NIH1004</strain>
    </source>
</reference>
<dbReference type="AlphaFoldDB" id="A0A4S3J615"/>
<dbReference type="Proteomes" id="UP000308092">
    <property type="component" value="Unassembled WGS sequence"/>
</dbReference>
<evidence type="ECO:0000313" key="1">
    <source>
        <dbReference type="EMBL" id="THC89527.1"/>
    </source>
</evidence>
<protein>
    <submittedName>
        <fullName evidence="1">Uncharacterized protein</fullName>
    </submittedName>
</protein>
<keyword evidence="2" id="KW-1185">Reference proteome</keyword>
<comment type="caution">
    <text evidence="1">The sequence shown here is derived from an EMBL/GenBank/DDBJ whole genome shotgun (WGS) entry which is preliminary data.</text>
</comment>
<dbReference type="VEuPathDB" id="FungiDB:EYZ11_011026"/>
<organism evidence="1 2">
    <name type="scientific">Aspergillus tanneri</name>
    <dbReference type="NCBI Taxonomy" id="1220188"/>
    <lineage>
        <taxon>Eukaryota</taxon>
        <taxon>Fungi</taxon>
        <taxon>Dikarya</taxon>
        <taxon>Ascomycota</taxon>
        <taxon>Pezizomycotina</taxon>
        <taxon>Eurotiomycetes</taxon>
        <taxon>Eurotiomycetidae</taxon>
        <taxon>Eurotiales</taxon>
        <taxon>Aspergillaceae</taxon>
        <taxon>Aspergillus</taxon>
        <taxon>Aspergillus subgen. Circumdati</taxon>
    </lineage>
</organism>
<name>A0A4S3J615_9EURO</name>
<accession>A0A4S3J615</accession>
<sequence>MCWTIGSVDIKLTRRHSFVDWDEQISRNNLGPDVELGDTVVTRIYFCWKRDAS</sequence>
<gene>
    <name evidence="1" type="ORF">EYZ11_011026</name>
</gene>
<dbReference type="EMBL" id="SOSA01000642">
    <property type="protein sequence ID" value="THC89527.1"/>
    <property type="molecule type" value="Genomic_DNA"/>
</dbReference>
<proteinExistence type="predicted"/>